<keyword evidence="2" id="KW-1133">Transmembrane helix</keyword>
<name>A0A8J7PDG2_9BACT</name>
<evidence type="ECO:0008006" key="5">
    <source>
        <dbReference type="Google" id="ProtNLM"/>
    </source>
</evidence>
<feature type="transmembrane region" description="Helical" evidence="2">
    <location>
        <begin position="49"/>
        <end position="68"/>
    </location>
</feature>
<comment type="caution">
    <text evidence="3">The sequence shown here is derived from an EMBL/GenBank/DDBJ whole genome shotgun (WGS) entry which is preliminary data.</text>
</comment>
<reference evidence="3" key="1">
    <citation type="submission" date="2021-02" db="EMBL/GenBank/DDBJ databases">
        <title>Genome-Resolved Metagenomics of a Microbial Community Performing Photosynthetic Biological Nutrient Removal.</title>
        <authorList>
            <person name="Mcdaniel E.A."/>
        </authorList>
    </citation>
    <scope>NUCLEOTIDE SEQUENCE</scope>
    <source>
        <strain evidence="3">UWPOB_OBS1</strain>
    </source>
</reference>
<evidence type="ECO:0000256" key="2">
    <source>
        <dbReference type="SAM" id="Phobius"/>
    </source>
</evidence>
<proteinExistence type="predicted"/>
<dbReference type="InterPro" id="IPR036514">
    <property type="entry name" value="SGNH_hydro_sf"/>
</dbReference>
<feature type="region of interest" description="Disordered" evidence="1">
    <location>
        <begin position="1"/>
        <end position="24"/>
    </location>
</feature>
<evidence type="ECO:0000256" key="1">
    <source>
        <dbReference type="SAM" id="MobiDB-lite"/>
    </source>
</evidence>
<dbReference type="SUPFAM" id="SSF52266">
    <property type="entry name" value="SGNH hydrolase"/>
    <property type="match status" value="1"/>
</dbReference>
<keyword evidence="2" id="KW-0812">Transmembrane</keyword>
<dbReference type="Proteomes" id="UP000664277">
    <property type="component" value="Unassembled WGS sequence"/>
</dbReference>
<dbReference type="Gene3D" id="3.40.50.1110">
    <property type="entry name" value="SGNH hydrolase"/>
    <property type="match status" value="1"/>
</dbReference>
<keyword evidence="2" id="KW-0472">Membrane</keyword>
<evidence type="ECO:0000313" key="3">
    <source>
        <dbReference type="EMBL" id="MBN8659187.1"/>
    </source>
</evidence>
<sequence>MAKLDHDSLRDLENPKSGTDLRDTAAAPEKLERAYAKGKARGGFFQSRFLAGLSIFAALSLGLQFLSIEKLKPSDFPVRTWTTWAISEFFAQPAQPKDVVFLGSSLMLVPLDGTDADFLGKQIDASQHHRSIYFEDAFKKASGKSVSTYNFALPGEMPSDAYLITDFLLKEKRAPKVLVYGVGPRDFMDNLLPSPAATDPYKYLSRFGDLSGHADLLMSDWQERLNWELARLCYVYGNHGQIALDAARSLRPLIDKVAPRPANLSEVDRIAFRRKVLPDYLPFEVNPQECFFRPTDPANRPGFMDNIQEYRKRYKTLKMSTFTAQMRFLKDLIAIANERGTHVVLVAMPITQVNRELLPDASWDLYKSELAKLAAQSQSVTFKDLHAEGKGKFALSDFQDTVHLHSGGGAKLLSEIAQIMANDPVSRKALETNGGAQ</sequence>
<organism evidence="3 4">
    <name type="scientific">Candidatus Obscuribacter phosphatis</name>
    <dbReference type="NCBI Taxonomy" id="1906157"/>
    <lineage>
        <taxon>Bacteria</taxon>
        <taxon>Bacillati</taxon>
        <taxon>Candidatus Melainabacteria</taxon>
        <taxon>Candidatus Obscuribacterales</taxon>
        <taxon>Candidatus Obscuribacteraceae</taxon>
        <taxon>Candidatus Obscuribacter</taxon>
    </lineage>
</organism>
<evidence type="ECO:0000313" key="4">
    <source>
        <dbReference type="Proteomes" id="UP000664277"/>
    </source>
</evidence>
<protein>
    <recommendedName>
        <fullName evidence="5">DUF1574 domain-containing protein</fullName>
    </recommendedName>
</protein>
<gene>
    <name evidence="3" type="ORF">J0M35_02410</name>
</gene>
<dbReference type="AlphaFoldDB" id="A0A8J7PDG2"/>
<dbReference type="EMBL" id="JAFLCK010000002">
    <property type="protein sequence ID" value="MBN8659187.1"/>
    <property type="molecule type" value="Genomic_DNA"/>
</dbReference>
<accession>A0A8J7PDG2</accession>